<dbReference type="RefSeq" id="WP_249319627.1">
    <property type="nucleotide sequence ID" value="NZ_JACRSN010000011.1"/>
</dbReference>
<dbReference type="Pfam" id="PF02254">
    <property type="entry name" value="TrkA_N"/>
    <property type="match status" value="2"/>
</dbReference>
<evidence type="ECO:0000259" key="7">
    <source>
        <dbReference type="PROSITE" id="PS51201"/>
    </source>
</evidence>
<dbReference type="AlphaFoldDB" id="A0A926HS67"/>
<gene>
    <name evidence="9" type="primary">trkA</name>
    <name evidence="9" type="ORF">IAG03_08150</name>
</gene>
<feature type="domain" description="RCK N-terminal" evidence="7">
    <location>
        <begin position="1"/>
        <end position="118"/>
    </location>
</feature>
<keyword evidence="4" id="KW-0630">Potassium</keyword>
<dbReference type="SUPFAM" id="SSF116726">
    <property type="entry name" value="TrkA C-terminal domain-like"/>
    <property type="match status" value="2"/>
</dbReference>
<keyword evidence="5" id="KW-0520">NAD</keyword>
<protein>
    <recommendedName>
        <fullName evidence="1">Trk system potassium uptake protein TrkA</fullName>
    </recommendedName>
</protein>
<dbReference type="PRINTS" id="PR00335">
    <property type="entry name" value="KUPTAKETRKA"/>
</dbReference>
<dbReference type="SUPFAM" id="SSF51735">
    <property type="entry name" value="NAD(P)-binding Rossmann-fold domains"/>
    <property type="match status" value="2"/>
</dbReference>
<evidence type="ECO:0000256" key="2">
    <source>
        <dbReference type="ARBA" id="ARBA00022448"/>
    </source>
</evidence>
<evidence type="ECO:0000259" key="8">
    <source>
        <dbReference type="PROSITE" id="PS51202"/>
    </source>
</evidence>
<dbReference type="InterPro" id="IPR050721">
    <property type="entry name" value="Trk_Ktr_HKT_K-transport"/>
</dbReference>
<dbReference type="NCBIfam" id="NF007041">
    <property type="entry name" value="PRK09496.3-4"/>
    <property type="match status" value="1"/>
</dbReference>
<dbReference type="Gene3D" id="3.30.70.1450">
    <property type="entry name" value="Regulator of K+ conductance, C-terminal domain"/>
    <property type="match status" value="2"/>
</dbReference>
<dbReference type="NCBIfam" id="NF007031">
    <property type="entry name" value="PRK09496.1-2"/>
    <property type="match status" value="1"/>
</dbReference>
<dbReference type="InterPro" id="IPR006037">
    <property type="entry name" value="RCK_C"/>
</dbReference>
<dbReference type="PANTHER" id="PTHR43833">
    <property type="entry name" value="POTASSIUM CHANNEL PROTEIN 2-RELATED-RELATED"/>
    <property type="match status" value="1"/>
</dbReference>
<sequence>MKIIIVGDGKVGLTLTEQLSSEGHDLVVIDSNAEVLQDSLESFDVMVVSGNGASLRVLKEAGVQDADLLIAATSLDEINLLSCMTAKKLGCGRTIARVRNPEYKEQIAQFGHDFGISMAINPEEAAAREIYHMLQFPSSIKREFFAKSKIELVKLKVPANSLVVGQPLTNLYKLSKLKVLVCAVDRGGEVFIPGGNFILRAGDLIYVTSETAKLAALIKFLGIETQKIRDVMLIGGGQIAYYLAKWLSASNMNLKIIEKNYEKCVRLAENFPRALVIHGDGSAYKLLEKEGIGKMDSVISLIGIDEFNMIISMYAQNLNVQKVITKIDRTENSEIIKKFGMESIVCPKLIACNDVLRYVRAMDIRSENTIRTLLRLLDGRVEALEFTVTEDTMNLNTPLKDVPLIRETLVACIVHRGRVLFPGGDDHIERNDSVIIISSAKNRIKRLNDIFVK</sequence>
<evidence type="ECO:0000313" key="9">
    <source>
        <dbReference type="EMBL" id="MBC8533973.1"/>
    </source>
</evidence>
<comment type="caution">
    <text evidence="9">The sequence shown here is derived from an EMBL/GenBank/DDBJ whole genome shotgun (WGS) entry which is preliminary data.</text>
</comment>
<feature type="domain" description="RCK C-terminal" evidence="8">
    <location>
        <begin position="140"/>
        <end position="223"/>
    </location>
</feature>
<feature type="domain" description="RCK N-terminal" evidence="7">
    <location>
        <begin position="228"/>
        <end position="349"/>
    </location>
</feature>
<dbReference type="PANTHER" id="PTHR43833:SF5">
    <property type="entry name" value="TRK SYSTEM POTASSIUM UPTAKE PROTEIN TRKA"/>
    <property type="match status" value="1"/>
</dbReference>
<dbReference type="Pfam" id="PF02080">
    <property type="entry name" value="TrkA_C"/>
    <property type="match status" value="1"/>
</dbReference>
<evidence type="ECO:0000313" key="10">
    <source>
        <dbReference type="Proteomes" id="UP000651482"/>
    </source>
</evidence>
<dbReference type="InterPro" id="IPR036721">
    <property type="entry name" value="RCK_C_sf"/>
</dbReference>
<dbReference type="PROSITE" id="PS51201">
    <property type="entry name" value="RCK_N"/>
    <property type="match status" value="2"/>
</dbReference>
<evidence type="ECO:0000256" key="4">
    <source>
        <dbReference type="ARBA" id="ARBA00022958"/>
    </source>
</evidence>
<organism evidence="9 10">
    <name type="scientific">Yeguia hominis</name>
    <dbReference type="NCBI Taxonomy" id="2763662"/>
    <lineage>
        <taxon>Bacteria</taxon>
        <taxon>Bacillati</taxon>
        <taxon>Bacillota</taxon>
        <taxon>Clostridia</taxon>
        <taxon>Eubacteriales</taxon>
        <taxon>Yeguiaceae</taxon>
        <taxon>Yeguia</taxon>
    </lineage>
</organism>
<dbReference type="GO" id="GO:0015079">
    <property type="term" value="F:potassium ion transmembrane transporter activity"/>
    <property type="evidence" value="ECO:0007669"/>
    <property type="project" value="InterPro"/>
</dbReference>
<dbReference type="NCBIfam" id="NF007033">
    <property type="entry name" value="PRK09496.1-5"/>
    <property type="match status" value="1"/>
</dbReference>
<feature type="domain" description="RCK C-terminal" evidence="8">
    <location>
        <begin position="371"/>
        <end position="453"/>
    </location>
</feature>
<keyword evidence="6" id="KW-0406">Ion transport</keyword>
<keyword evidence="2" id="KW-0813">Transport</keyword>
<dbReference type="InterPro" id="IPR006036">
    <property type="entry name" value="K_uptake_TrkA"/>
</dbReference>
<dbReference type="Gene3D" id="3.40.50.720">
    <property type="entry name" value="NAD(P)-binding Rossmann-like Domain"/>
    <property type="match status" value="2"/>
</dbReference>
<evidence type="ECO:0000256" key="5">
    <source>
        <dbReference type="ARBA" id="ARBA00023027"/>
    </source>
</evidence>
<dbReference type="PROSITE" id="PS51202">
    <property type="entry name" value="RCK_C"/>
    <property type="match status" value="2"/>
</dbReference>
<keyword evidence="10" id="KW-1185">Reference proteome</keyword>
<dbReference type="NCBIfam" id="NF007039">
    <property type="entry name" value="PRK09496.3-2"/>
    <property type="match status" value="1"/>
</dbReference>
<evidence type="ECO:0000256" key="3">
    <source>
        <dbReference type="ARBA" id="ARBA00022538"/>
    </source>
</evidence>
<dbReference type="InterPro" id="IPR003148">
    <property type="entry name" value="RCK_N"/>
</dbReference>
<dbReference type="GO" id="GO:0005886">
    <property type="term" value="C:plasma membrane"/>
    <property type="evidence" value="ECO:0007669"/>
    <property type="project" value="InterPro"/>
</dbReference>
<evidence type="ECO:0000256" key="1">
    <source>
        <dbReference type="ARBA" id="ARBA00017378"/>
    </source>
</evidence>
<keyword evidence="3" id="KW-0633">Potassium transport</keyword>
<dbReference type="InterPro" id="IPR036291">
    <property type="entry name" value="NAD(P)-bd_dom_sf"/>
</dbReference>
<dbReference type="EMBL" id="JACRSN010000011">
    <property type="protein sequence ID" value="MBC8533973.1"/>
    <property type="molecule type" value="Genomic_DNA"/>
</dbReference>
<accession>A0A926HS67</accession>
<dbReference type="Proteomes" id="UP000651482">
    <property type="component" value="Unassembled WGS sequence"/>
</dbReference>
<name>A0A926HS67_9FIRM</name>
<proteinExistence type="predicted"/>
<reference evidence="9" key="1">
    <citation type="submission" date="2020-08" db="EMBL/GenBank/DDBJ databases">
        <title>Genome public.</title>
        <authorList>
            <person name="Liu C."/>
            <person name="Sun Q."/>
        </authorList>
    </citation>
    <scope>NUCLEOTIDE SEQUENCE</scope>
    <source>
        <strain evidence="9">NSJ-40</strain>
    </source>
</reference>
<evidence type="ECO:0000256" key="6">
    <source>
        <dbReference type="ARBA" id="ARBA00023065"/>
    </source>
</evidence>